<accession>A0A3P3W573</accession>
<dbReference type="Gene3D" id="4.10.320.10">
    <property type="entry name" value="E3-binding domain"/>
    <property type="match status" value="1"/>
</dbReference>
<dbReference type="OrthoDB" id="4113332at2"/>
<dbReference type="EMBL" id="RQVS01000003">
    <property type="protein sequence ID" value="RRJ87883.1"/>
    <property type="molecule type" value="Genomic_DNA"/>
</dbReference>
<keyword evidence="1" id="KW-0238">DNA-binding</keyword>
<evidence type="ECO:0000313" key="5">
    <source>
        <dbReference type="Proteomes" id="UP000274391"/>
    </source>
</evidence>
<dbReference type="RefSeq" id="WP_124969875.1">
    <property type="nucleotide sequence ID" value="NZ_RQVS01000003.1"/>
</dbReference>
<sequence>MARKVVYQLVDDIDGTVLDEGKGETVKFALDGVDYEIDLTDNRAAELREALSEYIASARRVGGRQQRGTRTQLPATGPKRDLAAIRKWARANGHEVADRGRIPQNIIDAFDEASQ</sequence>
<evidence type="ECO:0000256" key="1">
    <source>
        <dbReference type="ARBA" id="ARBA00023125"/>
    </source>
</evidence>
<name>A0A3P3W573_9MICO</name>
<feature type="domain" description="Lsr2 DNA-binding" evidence="3">
    <location>
        <begin position="79"/>
        <end position="113"/>
    </location>
</feature>
<dbReference type="GO" id="GO:0003677">
    <property type="term" value="F:DNA binding"/>
    <property type="evidence" value="ECO:0007669"/>
    <property type="project" value="UniProtKB-KW"/>
</dbReference>
<dbReference type="AlphaFoldDB" id="A0A3P3W573"/>
<reference evidence="4 5" key="1">
    <citation type="submission" date="2018-11" db="EMBL/GenBank/DDBJ databases">
        <title>YIM 102482-1 draft genome.</title>
        <authorList>
            <person name="Li G."/>
            <person name="Jiang Y."/>
        </authorList>
    </citation>
    <scope>NUCLEOTIDE SEQUENCE [LARGE SCALE GENOMIC DNA]</scope>
    <source>
        <strain evidence="4 5">YIM 102482-1</strain>
    </source>
</reference>
<dbReference type="InterPro" id="IPR042261">
    <property type="entry name" value="Lsr2-like_dimerization"/>
</dbReference>
<dbReference type="Pfam" id="PF23359">
    <property type="entry name" value="Lsr2_DNA-bd"/>
    <property type="match status" value="1"/>
</dbReference>
<dbReference type="InterPro" id="IPR024412">
    <property type="entry name" value="Lsr2_dim_dom"/>
</dbReference>
<dbReference type="Proteomes" id="UP000274391">
    <property type="component" value="Unassembled WGS sequence"/>
</dbReference>
<gene>
    <name evidence="4" type="ORF">EG850_03245</name>
</gene>
<comment type="caution">
    <text evidence="4">The sequence shown here is derived from an EMBL/GenBank/DDBJ whole genome shotgun (WGS) entry which is preliminary data.</text>
</comment>
<evidence type="ECO:0000313" key="4">
    <source>
        <dbReference type="EMBL" id="RRJ87883.1"/>
    </source>
</evidence>
<dbReference type="Pfam" id="PF11774">
    <property type="entry name" value="Lsr2"/>
    <property type="match status" value="1"/>
</dbReference>
<evidence type="ECO:0000259" key="3">
    <source>
        <dbReference type="Pfam" id="PF23359"/>
    </source>
</evidence>
<dbReference type="InterPro" id="IPR055370">
    <property type="entry name" value="Lsr2_DNA-bd"/>
</dbReference>
<keyword evidence="5" id="KW-1185">Reference proteome</keyword>
<dbReference type="GO" id="GO:0016746">
    <property type="term" value="F:acyltransferase activity"/>
    <property type="evidence" value="ECO:0007669"/>
    <property type="project" value="InterPro"/>
</dbReference>
<protein>
    <submittedName>
        <fullName evidence="4">Lsr2 family protein</fullName>
    </submittedName>
</protein>
<dbReference type="Gene3D" id="3.30.60.230">
    <property type="entry name" value="Lsr2, dimerization domain"/>
    <property type="match status" value="1"/>
</dbReference>
<dbReference type="InterPro" id="IPR036625">
    <property type="entry name" value="E3-bd_dom_sf"/>
</dbReference>
<proteinExistence type="predicted"/>
<organism evidence="4 5">
    <name type="scientific">Gulosibacter macacae</name>
    <dbReference type="NCBI Taxonomy" id="2488791"/>
    <lineage>
        <taxon>Bacteria</taxon>
        <taxon>Bacillati</taxon>
        <taxon>Actinomycetota</taxon>
        <taxon>Actinomycetes</taxon>
        <taxon>Micrococcales</taxon>
        <taxon>Microbacteriaceae</taxon>
        <taxon>Gulosibacter</taxon>
    </lineage>
</organism>
<feature type="domain" description="Lsr2 dimerization" evidence="2">
    <location>
        <begin position="1"/>
        <end position="62"/>
    </location>
</feature>
<evidence type="ECO:0000259" key="2">
    <source>
        <dbReference type="Pfam" id="PF11774"/>
    </source>
</evidence>